<organism evidence="2">
    <name type="scientific">marine sediment metagenome</name>
    <dbReference type="NCBI Taxonomy" id="412755"/>
    <lineage>
        <taxon>unclassified sequences</taxon>
        <taxon>metagenomes</taxon>
        <taxon>ecological metagenomes</taxon>
    </lineage>
</organism>
<sequence length="251" mass="30170">MLFEVFIREEIDIEARFDEIEPETPIESSVEFFEESEENIEDREFKEKFDNKKNGIYDIVRKQHNEFVDDVEELLKTEEFSDIHTKKIAKKKVKKEKDQKKANSIKKVISGIKTLHWKDFKKTYPYICSHCSYLLWSYRDVCEGCGTENSVREILNVDFKIWKADRIGWIGETDEFNENLEDYLLKLKKEREKLVKKGEKLKEKREKTEEKTRQRAQVKALKEKELLVKKKAKLKAEQKAKEEHENLEKRE</sequence>
<protein>
    <submittedName>
        <fullName evidence="2">Uncharacterized protein</fullName>
    </submittedName>
</protein>
<keyword evidence="1" id="KW-0175">Coiled coil</keyword>
<feature type="coiled-coil region" evidence="1">
    <location>
        <begin position="173"/>
        <end position="250"/>
    </location>
</feature>
<name>A0A0F9MT80_9ZZZZ</name>
<accession>A0A0F9MT80</accession>
<proteinExistence type="predicted"/>
<reference evidence="2" key="1">
    <citation type="journal article" date="2015" name="Nature">
        <title>Complex archaea that bridge the gap between prokaryotes and eukaryotes.</title>
        <authorList>
            <person name="Spang A."/>
            <person name="Saw J.H."/>
            <person name="Jorgensen S.L."/>
            <person name="Zaremba-Niedzwiedzka K."/>
            <person name="Martijn J."/>
            <person name="Lind A.E."/>
            <person name="van Eijk R."/>
            <person name="Schleper C."/>
            <person name="Guy L."/>
            <person name="Ettema T.J."/>
        </authorList>
    </citation>
    <scope>NUCLEOTIDE SEQUENCE</scope>
</reference>
<evidence type="ECO:0000313" key="2">
    <source>
        <dbReference type="EMBL" id="KKM72447.1"/>
    </source>
</evidence>
<gene>
    <name evidence="2" type="ORF">LCGC14_1420400</name>
</gene>
<comment type="caution">
    <text evidence="2">The sequence shown here is derived from an EMBL/GenBank/DDBJ whole genome shotgun (WGS) entry which is preliminary data.</text>
</comment>
<dbReference type="EMBL" id="LAZR01009469">
    <property type="protein sequence ID" value="KKM72447.1"/>
    <property type="molecule type" value="Genomic_DNA"/>
</dbReference>
<dbReference type="AlphaFoldDB" id="A0A0F9MT80"/>
<evidence type="ECO:0000256" key="1">
    <source>
        <dbReference type="SAM" id="Coils"/>
    </source>
</evidence>